<dbReference type="EMBL" id="JAWDGP010004902">
    <property type="protein sequence ID" value="KAK3761403.1"/>
    <property type="molecule type" value="Genomic_DNA"/>
</dbReference>
<evidence type="ECO:0000313" key="2">
    <source>
        <dbReference type="Proteomes" id="UP001283361"/>
    </source>
</evidence>
<dbReference type="Proteomes" id="UP001283361">
    <property type="component" value="Unassembled WGS sequence"/>
</dbReference>
<reference evidence="1" key="1">
    <citation type="journal article" date="2023" name="G3 (Bethesda)">
        <title>A reference genome for the long-term kleptoplast-retaining sea slug Elysia crispata morphotype clarki.</title>
        <authorList>
            <person name="Eastman K.E."/>
            <person name="Pendleton A.L."/>
            <person name="Shaikh M.A."/>
            <person name="Suttiyut T."/>
            <person name="Ogas R."/>
            <person name="Tomko P."/>
            <person name="Gavelis G."/>
            <person name="Widhalm J.R."/>
            <person name="Wisecaver J.H."/>
        </authorList>
    </citation>
    <scope>NUCLEOTIDE SEQUENCE</scope>
    <source>
        <strain evidence="1">ECLA1</strain>
    </source>
</reference>
<dbReference type="AlphaFoldDB" id="A0AAE0Z251"/>
<organism evidence="1 2">
    <name type="scientific">Elysia crispata</name>
    <name type="common">lettuce slug</name>
    <dbReference type="NCBI Taxonomy" id="231223"/>
    <lineage>
        <taxon>Eukaryota</taxon>
        <taxon>Metazoa</taxon>
        <taxon>Spiralia</taxon>
        <taxon>Lophotrochozoa</taxon>
        <taxon>Mollusca</taxon>
        <taxon>Gastropoda</taxon>
        <taxon>Heterobranchia</taxon>
        <taxon>Euthyneura</taxon>
        <taxon>Panpulmonata</taxon>
        <taxon>Sacoglossa</taxon>
        <taxon>Placobranchoidea</taxon>
        <taxon>Plakobranchidae</taxon>
        <taxon>Elysia</taxon>
    </lineage>
</organism>
<protein>
    <submittedName>
        <fullName evidence="1">Uncharacterized protein</fullName>
    </submittedName>
</protein>
<accession>A0AAE0Z251</accession>
<sequence length="138" mass="15851">MRLGRLKLKISFMNLYRSDLSSLRSHLYRQQRTNNPSSCALSSDDTSRNCNTVFTTVILEASAESADQDDDEINRVFRNLILTRPNLRVSHSRTEICQEDRLTQQKEDLPWSDQAVVQACTCQAITHKPVLLKDLVRV</sequence>
<comment type="caution">
    <text evidence="1">The sequence shown here is derived from an EMBL/GenBank/DDBJ whole genome shotgun (WGS) entry which is preliminary data.</text>
</comment>
<keyword evidence="2" id="KW-1185">Reference proteome</keyword>
<evidence type="ECO:0000313" key="1">
    <source>
        <dbReference type="EMBL" id="KAK3761403.1"/>
    </source>
</evidence>
<proteinExistence type="predicted"/>
<gene>
    <name evidence="1" type="ORF">RRG08_024270</name>
</gene>
<name>A0AAE0Z251_9GAST</name>